<evidence type="ECO:0000256" key="3">
    <source>
        <dbReference type="ARBA" id="ARBA00022630"/>
    </source>
</evidence>
<sequence length="562" mass="62864">MKIVIIGGVGAGASMAARLRRLSKDDKIIILEKGNYVSYANCGLPYYVSNVISSRDDLLLMTPQLFKSRFQIDVRVQNEVIKIDAENKKVTVLDHLNQDNYLESYDKLIIATGSSPIKLPIPGIDSSRIYQLWSFNDFEKIKQKIILEDIKSVCVVGGGFVGIETAENLVENNVAVDIVEKSLQVLNNLDFEMAQIVHKKLCQKGINLNLDTELIQFEDHDNQIVVKTNRFEKEYDMVILSTGVKPNSKIAKEAGISCNLAGGIIVDDTFKTNIEDIYAIGDVIEVEHLINHKKTMIPLAGPANKQGRMLGDILAGKEKRYPGSLGSSIIKVFDLVAASTGLNEKQLNQQGLKRHEDYEAIILQQKAHAGYYPNASFITLKVIYDQEGYLLGGQIVGYQGVDKRIDVLATAINYHGQVTDLQDLHLAYAPPFSSAKDPINMVGYVSENIADGYIKMMLPDEYQQVKDNVITLDVREDEERANGQISNSYHIPYGQLIERYNELDPDKTIVIYCAIGVRAYNCARILMQRGYSKVYVLSGGLAFYNDYCFDVNYAKKKLVSNK</sequence>
<dbReference type="Gene3D" id="3.40.250.10">
    <property type="entry name" value="Rhodanese-like domain"/>
    <property type="match status" value="1"/>
</dbReference>
<dbReference type="InterPro" id="IPR036873">
    <property type="entry name" value="Rhodanese-like_dom_sf"/>
</dbReference>
<accession>A0A9D1XJL8</accession>
<keyword evidence="4" id="KW-0274">FAD</keyword>
<comment type="cofactor">
    <cofactor evidence="1">
        <name>FAD</name>
        <dbReference type="ChEBI" id="CHEBI:57692"/>
    </cofactor>
</comment>
<comment type="similarity">
    <text evidence="2">Belongs to the class-III pyridine nucleotide-disulfide oxidoreductase family.</text>
</comment>
<dbReference type="SUPFAM" id="SSF52821">
    <property type="entry name" value="Rhodanese/Cell cycle control phosphatase"/>
    <property type="match status" value="1"/>
</dbReference>
<dbReference type="Gene3D" id="3.50.50.60">
    <property type="entry name" value="FAD/NAD(P)-binding domain"/>
    <property type="match status" value="2"/>
</dbReference>
<dbReference type="EMBL" id="DXET01000028">
    <property type="protein sequence ID" value="HIX80539.1"/>
    <property type="molecule type" value="Genomic_DNA"/>
</dbReference>
<evidence type="ECO:0000256" key="1">
    <source>
        <dbReference type="ARBA" id="ARBA00001974"/>
    </source>
</evidence>
<dbReference type="PRINTS" id="PR00368">
    <property type="entry name" value="FADPNR"/>
</dbReference>
<dbReference type="PRINTS" id="PR00411">
    <property type="entry name" value="PNDRDTASEI"/>
</dbReference>
<dbReference type="AlphaFoldDB" id="A0A9D1XJL8"/>
<reference evidence="8" key="2">
    <citation type="submission" date="2021-04" db="EMBL/GenBank/DDBJ databases">
        <authorList>
            <person name="Gilroy R."/>
        </authorList>
    </citation>
    <scope>NUCLEOTIDE SEQUENCE</scope>
    <source>
        <strain evidence="8">ChiGjej1B1-14440</strain>
    </source>
</reference>
<evidence type="ECO:0000259" key="7">
    <source>
        <dbReference type="PROSITE" id="PS50206"/>
    </source>
</evidence>
<dbReference type="InterPro" id="IPR023753">
    <property type="entry name" value="FAD/NAD-binding_dom"/>
</dbReference>
<dbReference type="SMART" id="SM00450">
    <property type="entry name" value="RHOD"/>
    <property type="match status" value="1"/>
</dbReference>
<evidence type="ECO:0000313" key="8">
    <source>
        <dbReference type="EMBL" id="HIX80539.1"/>
    </source>
</evidence>
<evidence type="ECO:0000256" key="6">
    <source>
        <dbReference type="ARBA" id="ARBA00023284"/>
    </source>
</evidence>
<dbReference type="PROSITE" id="PS50206">
    <property type="entry name" value="RHODANESE_3"/>
    <property type="match status" value="1"/>
</dbReference>
<gene>
    <name evidence="8" type="ORF">H9980_01005</name>
</gene>
<dbReference type="Pfam" id="PF02852">
    <property type="entry name" value="Pyr_redox_dim"/>
    <property type="match status" value="1"/>
</dbReference>
<dbReference type="InterPro" id="IPR036188">
    <property type="entry name" value="FAD/NAD-bd_sf"/>
</dbReference>
<proteinExistence type="inferred from homology"/>
<protein>
    <submittedName>
        <fullName evidence="8">FAD-dependent oxidoreductase</fullName>
    </submittedName>
</protein>
<reference evidence="8" key="1">
    <citation type="journal article" date="2021" name="PeerJ">
        <title>Extensive microbial diversity within the chicken gut microbiome revealed by metagenomics and culture.</title>
        <authorList>
            <person name="Gilroy R."/>
            <person name="Ravi A."/>
            <person name="Getino M."/>
            <person name="Pursley I."/>
            <person name="Horton D.L."/>
            <person name="Alikhan N.F."/>
            <person name="Baker D."/>
            <person name="Gharbi K."/>
            <person name="Hall N."/>
            <person name="Watson M."/>
            <person name="Adriaenssens E.M."/>
            <person name="Foster-Nyarko E."/>
            <person name="Jarju S."/>
            <person name="Secka A."/>
            <person name="Antonio M."/>
            <person name="Oren A."/>
            <person name="Chaudhuri R.R."/>
            <person name="La Ragione R."/>
            <person name="Hildebrand F."/>
            <person name="Pallen M.J."/>
        </authorList>
    </citation>
    <scope>NUCLEOTIDE SEQUENCE</scope>
    <source>
        <strain evidence="8">ChiGjej1B1-14440</strain>
    </source>
</reference>
<evidence type="ECO:0000256" key="5">
    <source>
        <dbReference type="ARBA" id="ARBA00023002"/>
    </source>
</evidence>
<keyword evidence="5" id="KW-0560">Oxidoreductase</keyword>
<dbReference type="Proteomes" id="UP000886724">
    <property type="component" value="Unassembled WGS sequence"/>
</dbReference>
<dbReference type="PANTHER" id="PTHR43429:SF1">
    <property type="entry name" value="NAD(P)H SULFUR OXIDOREDUCTASE (COA-DEPENDENT)"/>
    <property type="match status" value="1"/>
</dbReference>
<dbReference type="GO" id="GO:0016491">
    <property type="term" value="F:oxidoreductase activity"/>
    <property type="evidence" value="ECO:0007669"/>
    <property type="project" value="UniProtKB-KW"/>
</dbReference>
<dbReference type="InterPro" id="IPR050260">
    <property type="entry name" value="FAD-bd_OxRdtase"/>
</dbReference>
<dbReference type="InterPro" id="IPR001763">
    <property type="entry name" value="Rhodanese-like_dom"/>
</dbReference>
<feature type="domain" description="Rhodanese" evidence="7">
    <location>
        <begin position="465"/>
        <end position="553"/>
    </location>
</feature>
<dbReference type="InterPro" id="IPR016156">
    <property type="entry name" value="FAD/NAD-linked_Rdtase_dimer_sf"/>
</dbReference>
<comment type="caution">
    <text evidence="8">The sequence shown here is derived from an EMBL/GenBank/DDBJ whole genome shotgun (WGS) entry which is preliminary data.</text>
</comment>
<dbReference type="SUPFAM" id="SSF51905">
    <property type="entry name" value="FAD/NAD(P)-binding domain"/>
    <property type="match status" value="1"/>
</dbReference>
<dbReference type="SUPFAM" id="SSF55424">
    <property type="entry name" value="FAD/NAD-linked reductases, dimerisation (C-terminal) domain"/>
    <property type="match status" value="1"/>
</dbReference>
<name>A0A9D1XJL8_9FIRM</name>
<keyword evidence="6" id="KW-0676">Redox-active center</keyword>
<dbReference type="Pfam" id="PF00581">
    <property type="entry name" value="Rhodanese"/>
    <property type="match status" value="1"/>
</dbReference>
<dbReference type="Pfam" id="PF07992">
    <property type="entry name" value="Pyr_redox_2"/>
    <property type="match status" value="1"/>
</dbReference>
<evidence type="ECO:0000313" key="9">
    <source>
        <dbReference type="Proteomes" id="UP000886724"/>
    </source>
</evidence>
<organism evidence="8 9">
    <name type="scientific">Candidatus Erysipelatoclostridium merdavium</name>
    <dbReference type="NCBI Taxonomy" id="2838566"/>
    <lineage>
        <taxon>Bacteria</taxon>
        <taxon>Bacillati</taxon>
        <taxon>Bacillota</taxon>
        <taxon>Erysipelotrichia</taxon>
        <taxon>Erysipelotrichales</taxon>
        <taxon>Erysipelotrichales incertae sedis</taxon>
    </lineage>
</organism>
<dbReference type="InterPro" id="IPR004099">
    <property type="entry name" value="Pyr_nucl-diS_OxRdtase_dimer"/>
</dbReference>
<evidence type="ECO:0000256" key="2">
    <source>
        <dbReference type="ARBA" id="ARBA00009130"/>
    </source>
</evidence>
<dbReference type="PANTHER" id="PTHR43429">
    <property type="entry name" value="PYRIDINE NUCLEOTIDE-DISULFIDE OXIDOREDUCTASE DOMAIN-CONTAINING"/>
    <property type="match status" value="1"/>
</dbReference>
<keyword evidence="3" id="KW-0285">Flavoprotein</keyword>
<evidence type="ECO:0000256" key="4">
    <source>
        <dbReference type="ARBA" id="ARBA00022827"/>
    </source>
</evidence>